<keyword evidence="5" id="KW-0472">Membrane</keyword>
<dbReference type="PROSITE" id="PS51007">
    <property type="entry name" value="CYTC"/>
    <property type="match status" value="1"/>
</dbReference>
<evidence type="ECO:0000313" key="8">
    <source>
        <dbReference type="Proteomes" id="UP000182427"/>
    </source>
</evidence>
<dbReference type="InterPro" id="IPR032675">
    <property type="entry name" value="LRR_dom_sf"/>
</dbReference>
<feature type="domain" description="Cytochrome c" evidence="6">
    <location>
        <begin position="191"/>
        <end position="292"/>
    </location>
</feature>
<gene>
    <name evidence="7" type="ORF">SAMN05444167_1271</name>
</gene>
<dbReference type="GO" id="GO:0020037">
    <property type="term" value="F:heme binding"/>
    <property type="evidence" value="ECO:0007669"/>
    <property type="project" value="InterPro"/>
</dbReference>
<dbReference type="InterPro" id="IPR001611">
    <property type="entry name" value="Leu-rich_rpt"/>
</dbReference>
<dbReference type="Pfam" id="PF13516">
    <property type="entry name" value="LRR_6"/>
    <property type="match status" value="2"/>
</dbReference>
<dbReference type="Gene3D" id="3.80.10.10">
    <property type="entry name" value="Ribonuclease Inhibitor"/>
    <property type="match status" value="1"/>
</dbReference>
<evidence type="ECO:0000256" key="2">
    <source>
        <dbReference type="ARBA" id="ARBA00022723"/>
    </source>
</evidence>
<feature type="transmembrane region" description="Helical" evidence="5">
    <location>
        <begin position="54"/>
        <end position="73"/>
    </location>
</feature>
<keyword evidence="3 4" id="KW-0408">Iron</keyword>
<dbReference type="PANTHER" id="PTHR35889:SF3">
    <property type="entry name" value="F-BOX DOMAIN-CONTAINING PROTEIN"/>
    <property type="match status" value="1"/>
</dbReference>
<dbReference type="EMBL" id="LT629690">
    <property type="protein sequence ID" value="SDF05947.1"/>
    <property type="molecule type" value="Genomic_DNA"/>
</dbReference>
<keyword evidence="5" id="KW-0812">Transmembrane</keyword>
<keyword evidence="2 4" id="KW-0479">Metal-binding</keyword>
<evidence type="ECO:0000259" key="6">
    <source>
        <dbReference type="PROSITE" id="PS51007"/>
    </source>
</evidence>
<dbReference type="RefSeq" id="WP_083344397.1">
    <property type="nucleotide sequence ID" value="NZ_LT629690.1"/>
</dbReference>
<evidence type="ECO:0000313" key="7">
    <source>
        <dbReference type="EMBL" id="SDF05947.1"/>
    </source>
</evidence>
<evidence type="ECO:0000256" key="5">
    <source>
        <dbReference type="SAM" id="Phobius"/>
    </source>
</evidence>
<dbReference type="GO" id="GO:0009055">
    <property type="term" value="F:electron transfer activity"/>
    <property type="evidence" value="ECO:0007669"/>
    <property type="project" value="InterPro"/>
</dbReference>
<feature type="transmembrane region" description="Helical" evidence="5">
    <location>
        <begin position="85"/>
        <end position="106"/>
    </location>
</feature>
<dbReference type="SUPFAM" id="SSF46626">
    <property type="entry name" value="Cytochrome c"/>
    <property type="match status" value="1"/>
</dbReference>
<accession>A0A1G7HZF8</accession>
<dbReference type="Proteomes" id="UP000182427">
    <property type="component" value="Chromosome I"/>
</dbReference>
<dbReference type="InterPro" id="IPR011429">
    <property type="entry name" value="Cyt_c_Planctomycete-type"/>
</dbReference>
<sequence>MSANKILWKDKTARRRWIAAIVLSLLLLSLPWIVRLNGQPHADWQQFLGRFHPLAVHLPVTLILLVPLLELGGRRKPALREAAGFVLGLAFVGCIASVMLGYLLAFGSGAAGPGVTRHMWGGILLTVCTMLCLLTRPLWSASAADKVYPALLVSTLIVMMWAAHQGGSLTHGSNYLTVYAPRPIKTIVSLGSSKAKSDSFYVQHIDPIWDNKCLSCHGDGQVKGGLRMDTFEALMVGGKDGPVIVPNKPDDSLLLKRVTLPEGHKQFMPAEGKPPLSQEEIAWIRAWIQQGASPAATNLAGISIREQRDIPLEPVGDYSALQPEIDRMKIAPGAKLLTVSAKPSDGLILNTLDVAASFGDAQLTQFEKYAPYIVEVDLARTAVTDASFTTLAKFTHLRAIHLDNTNVTGSGLEELAALKHLSYLNLSGTKITSEGASRLKALPSLQHIYLFNTPAQPLTQAAEVRKTS</sequence>
<dbReference type="PANTHER" id="PTHR35889">
    <property type="entry name" value="CYCLOINULO-OLIGOSACCHARIDE FRUCTANOTRANSFERASE-RELATED"/>
    <property type="match status" value="1"/>
</dbReference>
<name>A0A1G7HZF8_9BACT</name>
<dbReference type="InterPro" id="IPR036909">
    <property type="entry name" value="Cyt_c-like_dom_sf"/>
</dbReference>
<dbReference type="GO" id="GO:0046872">
    <property type="term" value="F:metal ion binding"/>
    <property type="evidence" value="ECO:0007669"/>
    <property type="project" value="UniProtKB-KW"/>
</dbReference>
<dbReference type="InterPro" id="IPR009056">
    <property type="entry name" value="Cyt_c-like_dom"/>
</dbReference>
<dbReference type="AlphaFoldDB" id="A0A1G7HZF8"/>
<evidence type="ECO:0000256" key="4">
    <source>
        <dbReference type="PROSITE-ProRule" id="PRU00433"/>
    </source>
</evidence>
<protein>
    <submittedName>
        <fullName evidence="7">Uncharacterized membrane protein</fullName>
    </submittedName>
</protein>
<keyword evidence="5" id="KW-1133">Transmembrane helix</keyword>
<feature type="transmembrane region" description="Helical" evidence="5">
    <location>
        <begin position="147"/>
        <end position="164"/>
    </location>
</feature>
<feature type="transmembrane region" description="Helical" evidence="5">
    <location>
        <begin position="118"/>
        <end position="135"/>
    </location>
</feature>
<dbReference type="OrthoDB" id="9809746at2"/>
<organism evidence="7 8">
    <name type="scientific">Terriglobus roseus</name>
    <dbReference type="NCBI Taxonomy" id="392734"/>
    <lineage>
        <taxon>Bacteria</taxon>
        <taxon>Pseudomonadati</taxon>
        <taxon>Acidobacteriota</taxon>
        <taxon>Terriglobia</taxon>
        <taxon>Terriglobales</taxon>
        <taxon>Acidobacteriaceae</taxon>
        <taxon>Terriglobus</taxon>
    </lineage>
</organism>
<keyword evidence="8" id="KW-1185">Reference proteome</keyword>
<keyword evidence="1 4" id="KW-0349">Heme</keyword>
<dbReference type="SUPFAM" id="SSF52047">
    <property type="entry name" value="RNI-like"/>
    <property type="match status" value="1"/>
</dbReference>
<evidence type="ECO:0000256" key="3">
    <source>
        <dbReference type="ARBA" id="ARBA00023004"/>
    </source>
</evidence>
<dbReference type="Pfam" id="PF07635">
    <property type="entry name" value="PSCyt1"/>
    <property type="match status" value="1"/>
</dbReference>
<reference evidence="7 8" key="1">
    <citation type="submission" date="2016-10" db="EMBL/GenBank/DDBJ databases">
        <authorList>
            <person name="de Groot N.N."/>
        </authorList>
    </citation>
    <scope>NUCLEOTIDE SEQUENCE [LARGE SCALE GENOMIC DNA]</scope>
    <source>
        <strain evidence="7 8">GAS232</strain>
    </source>
</reference>
<proteinExistence type="predicted"/>
<evidence type="ECO:0000256" key="1">
    <source>
        <dbReference type="ARBA" id="ARBA00022617"/>
    </source>
</evidence>